<proteinExistence type="predicted"/>
<feature type="compositionally biased region" description="Low complexity" evidence="1">
    <location>
        <begin position="79"/>
        <end position="88"/>
    </location>
</feature>
<organism evidence="2">
    <name type="scientific">uncultured Nocardioidaceae bacterium</name>
    <dbReference type="NCBI Taxonomy" id="253824"/>
    <lineage>
        <taxon>Bacteria</taxon>
        <taxon>Bacillati</taxon>
        <taxon>Actinomycetota</taxon>
        <taxon>Actinomycetes</taxon>
        <taxon>Propionibacteriales</taxon>
        <taxon>Nocardioidaceae</taxon>
        <taxon>environmental samples</taxon>
    </lineage>
</organism>
<feature type="compositionally biased region" description="Low complexity" evidence="1">
    <location>
        <begin position="60"/>
        <end position="71"/>
    </location>
</feature>
<protein>
    <submittedName>
        <fullName evidence="2">Uncharacterized protein</fullName>
    </submittedName>
</protein>
<gene>
    <name evidence="2" type="ORF">AVDCRST_MAG36-3068</name>
</gene>
<sequence>ERQHRPRPHRLGRRAGVDRRDDATAPAAREVRRHLVPRRRRRPHPGALPGAARRHRGPARRPGPGQPAVLRRQPRAARADAAAQLRAGPAGGEDPDARRGARAAPAGADRAPPVPAGRPAGAPVRRPDGAAPRL</sequence>
<dbReference type="EMBL" id="CADCUH010000193">
    <property type="protein sequence ID" value="CAA9365785.1"/>
    <property type="molecule type" value="Genomic_DNA"/>
</dbReference>
<feature type="region of interest" description="Disordered" evidence="1">
    <location>
        <begin position="1"/>
        <end position="134"/>
    </location>
</feature>
<feature type="non-terminal residue" evidence="2">
    <location>
        <position position="1"/>
    </location>
</feature>
<feature type="compositionally biased region" description="Basic residues" evidence="1">
    <location>
        <begin position="31"/>
        <end position="44"/>
    </location>
</feature>
<reference evidence="2" key="1">
    <citation type="submission" date="2020-02" db="EMBL/GenBank/DDBJ databases">
        <authorList>
            <person name="Meier V. D."/>
        </authorList>
    </citation>
    <scope>NUCLEOTIDE SEQUENCE</scope>
    <source>
        <strain evidence="2">AVDCRST_MAG36</strain>
    </source>
</reference>
<feature type="compositionally biased region" description="Low complexity" evidence="1">
    <location>
        <begin position="102"/>
        <end position="134"/>
    </location>
</feature>
<feature type="non-terminal residue" evidence="2">
    <location>
        <position position="134"/>
    </location>
</feature>
<feature type="compositionally biased region" description="Basic residues" evidence="1">
    <location>
        <begin position="1"/>
        <end position="13"/>
    </location>
</feature>
<name>A0A6J4MSD1_9ACTN</name>
<evidence type="ECO:0000313" key="2">
    <source>
        <dbReference type="EMBL" id="CAA9365785.1"/>
    </source>
</evidence>
<dbReference type="AlphaFoldDB" id="A0A6J4MSD1"/>
<evidence type="ECO:0000256" key="1">
    <source>
        <dbReference type="SAM" id="MobiDB-lite"/>
    </source>
</evidence>
<accession>A0A6J4MSD1</accession>